<evidence type="ECO:0000313" key="4">
    <source>
        <dbReference type="EMBL" id="WFD37628.1"/>
    </source>
</evidence>
<dbReference type="InterPro" id="IPR029058">
    <property type="entry name" value="AB_hydrolase_fold"/>
</dbReference>
<gene>
    <name evidence="4" type="ORF">MJAP1_000575</name>
</gene>
<reference evidence="4" key="1">
    <citation type="submission" date="2023-03" db="EMBL/GenBank/DDBJ databases">
        <title>Mating type loci evolution in Malassezia.</title>
        <authorList>
            <person name="Coelho M.A."/>
        </authorList>
    </citation>
    <scope>NUCLEOTIDE SEQUENCE</scope>
    <source>
        <strain evidence="4">CBS 9431</strain>
    </source>
</reference>
<dbReference type="RefSeq" id="XP_060120525.1">
    <property type="nucleotide sequence ID" value="XM_060264542.1"/>
</dbReference>
<dbReference type="GeneID" id="85224224"/>
<dbReference type="Gene3D" id="3.40.50.1820">
    <property type="entry name" value="alpha/beta hydrolase"/>
    <property type="match status" value="1"/>
</dbReference>
<proteinExistence type="predicted"/>
<comment type="catalytic activity">
    <reaction evidence="1">
        <text>a diacylglycerol + H2O = a monoacylglycerol + a fatty acid + H(+)</text>
        <dbReference type="Rhea" id="RHEA:32731"/>
        <dbReference type="ChEBI" id="CHEBI:15377"/>
        <dbReference type="ChEBI" id="CHEBI:15378"/>
        <dbReference type="ChEBI" id="CHEBI:17408"/>
        <dbReference type="ChEBI" id="CHEBI:18035"/>
        <dbReference type="ChEBI" id="CHEBI:28868"/>
    </reaction>
</comment>
<protein>
    <submittedName>
        <fullName evidence="4">Uncharacterized protein</fullName>
    </submittedName>
</protein>
<dbReference type="SUPFAM" id="SSF53474">
    <property type="entry name" value="alpha/beta-Hydrolases"/>
    <property type="match status" value="1"/>
</dbReference>
<feature type="region of interest" description="Disordered" evidence="3">
    <location>
        <begin position="287"/>
        <end position="313"/>
    </location>
</feature>
<dbReference type="PANTHER" id="PTHR35560">
    <property type="entry name" value="BLL0132 PROTEIN"/>
    <property type="match status" value="1"/>
</dbReference>
<feature type="compositionally biased region" description="Polar residues" evidence="3">
    <location>
        <begin position="296"/>
        <end position="313"/>
    </location>
</feature>
<organism evidence="4 5">
    <name type="scientific">Malassezia japonica</name>
    <dbReference type="NCBI Taxonomy" id="223818"/>
    <lineage>
        <taxon>Eukaryota</taxon>
        <taxon>Fungi</taxon>
        <taxon>Dikarya</taxon>
        <taxon>Basidiomycota</taxon>
        <taxon>Ustilaginomycotina</taxon>
        <taxon>Malasseziomycetes</taxon>
        <taxon>Malasseziales</taxon>
        <taxon>Malasseziaceae</taxon>
        <taxon>Malassezia</taxon>
    </lineage>
</organism>
<sequence>MQQQLAWGNKNVDPNLIITAPEFYSKRFNSGLYQPNQLAWGDTNLWQIGVPSINPANVKISSFAAAQALIEHFDNRTMYPKMKNVTLIGHSGGAQFVSRYASVVPTDPKHVSVRYVVADPSSSAYFTRDRPVTDPAYVDKNNCSLYANWRYGFNDFELAPYSGKTAKTYFSNYVSRDVVNLNGLLDTELNGDQQCMALIQGGSQRIGRNLAWWKYINLLARTDEDVSLFPGNFSSSLPDWSGAFDGDFNVKLSIVANATHDVGEVFSSPQGCSAILDNDNINLGWRPSEAFPIPPKNSTTPQAGSAGQDPSTSFSSSATAVQTSLLSITTAALLAAVLVTVC</sequence>
<dbReference type="Proteomes" id="UP001217754">
    <property type="component" value="Chromosome 1"/>
</dbReference>
<evidence type="ECO:0000256" key="3">
    <source>
        <dbReference type="SAM" id="MobiDB-lite"/>
    </source>
</evidence>
<comment type="catalytic activity">
    <reaction evidence="2">
        <text>a monoacylglycerol + H2O = glycerol + a fatty acid + H(+)</text>
        <dbReference type="Rhea" id="RHEA:15245"/>
        <dbReference type="ChEBI" id="CHEBI:15377"/>
        <dbReference type="ChEBI" id="CHEBI:15378"/>
        <dbReference type="ChEBI" id="CHEBI:17408"/>
        <dbReference type="ChEBI" id="CHEBI:17754"/>
        <dbReference type="ChEBI" id="CHEBI:28868"/>
    </reaction>
</comment>
<keyword evidence="5" id="KW-1185">Reference proteome</keyword>
<evidence type="ECO:0000256" key="2">
    <source>
        <dbReference type="ARBA" id="ARBA00048461"/>
    </source>
</evidence>
<evidence type="ECO:0000313" key="5">
    <source>
        <dbReference type="Proteomes" id="UP001217754"/>
    </source>
</evidence>
<dbReference type="EMBL" id="CP119958">
    <property type="protein sequence ID" value="WFD37628.1"/>
    <property type="molecule type" value="Genomic_DNA"/>
</dbReference>
<evidence type="ECO:0000256" key="1">
    <source>
        <dbReference type="ARBA" id="ARBA00047591"/>
    </source>
</evidence>
<dbReference type="PANTHER" id="PTHR35560:SF3">
    <property type="entry name" value="PEPTIDASE S9 PROLYL OLIGOPEPTIDASE CATALYTIC DOMAIN-CONTAINING PROTEIN"/>
    <property type="match status" value="1"/>
</dbReference>
<dbReference type="AlphaFoldDB" id="A0AAF0F3K4"/>
<name>A0AAF0F3K4_9BASI</name>
<accession>A0AAF0F3K4</accession>